<evidence type="ECO:0008006" key="4">
    <source>
        <dbReference type="Google" id="ProtNLM"/>
    </source>
</evidence>
<dbReference type="AlphaFoldDB" id="A0A6G1J1X5"/>
<proteinExistence type="predicted"/>
<dbReference type="EMBL" id="MU005582">
    <property type="protein sequence ID" value="KAF2684223.1"/>
    <property type="molecule type" value="Genomic_DNA"/>
</dbReference>
<evidence type="ECO:0000313" key="2">
    <source>
        <dbReference type="EMBL" id="KAF2684223.1"/>
    </source>
</evidence>
<sequence>MSQEHDHVSSPGGPFKEEWMTYDITVTRVTGQLEKLSERIDAAEHRIASNRDNDSAEAIQNKRDKLQEARRTQAVSKRLFKQALDQVNGLEGSKTSLTVLVPNSSIPPKKALEKMKEKLLKAIAEVGVL</sequence>
<feature type="region of interest" description="Disordered" evidence="1">
    <location>
        <begin position="48"/>
        <end position="68"/>
    </location>
</feature>
<dbReference type="Proteomes" id="UP000799291">
    <property type="component" value="Unassembled WGS sequence"/>
</dbReference>
<reference evidence="2" key="1">
    <citation type="journal article" date="2020" name="Stud. Mycol.">
        <title>101 Dothideomycetes genomes: a test case for predicting lifestyles and emergence of pathogens.</title>
        <authorList>
            <person name="Haridas S."/>
            <person name="Albert R."/>
            <person name="Binder M."/>
            <person name="Bloem J."/>
            <person name="Labutti K."/>
            <person name="Salamov A."/>
            <person name="Andreopoulos B."/>
            <person name="Baker S."/>
            <person name="Barry K."/>
            <person name="Bills G."/>
            <person name="Bluhm B."/>
            <person name="Cannon C."/>
            <person name="Castanera R."/>
            <person name="Culley D."/>
            <person name="Daum C."/>
            <person name="Ezra D."/>
            <person name="Gonzalez J."/>
            <person name="Henrissat B."/>
            <person name="Kuo A."/>
            <person name="Liang C."/>
            <person name="Lipzen A."/>
            <person name="Lutzoni F."/>
            <person name="Magnuson J."/>
            <person name="Mondo S."/>
            <person name="Nolan M."/>
            <person name="Ohm R."/>
            <person name="Pangilinan J."/>
            <person name="Park H.-J."/>
            <person name="Ramirez L."/>
            <person name="Alfaro M."/>
            <person name="Sun H."/>
            <person name="Tritt A."/>
            <person name="Yoshinaga Y."/>
            <person name="Zwiers L.-H."/>
            <person name="Turgeon B."/>
            <person name="Goodwin S."/>
            <person name="Spatafora J."/>
            <person name="Crous P."/>
            <person name="Grigoriev I."/>
        </authorList>
    </citation>
    <scope>NUCLEOTIDE SEQUENCE</scope>
    <source>
        <strain evidence="2">CBS 122367</strain>
    </source>
</reference>
<gene>
    <name evidence="2" type="ORF">K458DRAFT_389428</name>
</gene>
<accession>A0A6G1J1X5</accession>
<organism evidence="2 3">
    <name type="scientific">Lentithecium fluviatile CBS 122367</name>
    <dbReference type="NCBI Taxonomy" id="1168545"/>
    <lineage>
        <taxon>Eukaryota</taxon>
        <taxon>Fungi</taxon>
        <taxon>Dikarya</taxon>
        <taxon>Ascomycota</taxon>
        <taxon>Pezizomycotina</taxon>
        <taxon>Dothideomycetes</taxon>
        <taxon>Pleosporomycetidae</taxon>
        <taxon>Pleosporales</taxon>
        <taxon>Massarineae</taxon>
        <taxon>Lentitheciaceae</taxon>
        <taxon>Lentithecium</taxon>
    </lineage>
</organism>
<name>A0A6G1J1X5_9PLEO</name>
<keyword evidence="3" id="KW-1185">Reference proteome</keyword>
<evidence type="ECO:0000313" key="3">
    <source>
        <dbReference type="Proteomes" id="UP000799291"/>
    </source>
</evidence>
<evidence type="ECO:0000256" key="1">
    <source>
        <dbReference type="SAM" id="MobiDB-lite"/>
    </source>
</evidence>
<protein>
    <recommendedName>
        <fullName evidence="4">Syntaxin N-terminal domain-containing protein</fullName>
    </recommendedName>
</protein>